<reference evidence="2 3" key="1">
    <citation type="submission" date="2019-02" db="EMBL/GenBank/DDBJ databases">
        <title>Genome sequencing of the rare red list fungi Dentipellis fragilis.</title>
        <authorList>
            <person name="Buettner E."/>
            <person name="Kellner H."/>
        </authorList>
    </citation>
    <scope>NUCLEOTIDE SEQUENCE [LARGE SCALE GENOMIC DNA]</scope>
    <source>
        <strain evidence="2 3">DSM 105465</strain>
    </source>
</reference>
<name>A0A4Y9Z0A2_9AGAM</name>
<evidence type="ECO:0000313" key="2">
    <source>
        <dbReference type="EMBL" id="TFY67261.1"/>
    </source>
</evidence>
<keyword evidence="3" id="KW-1185">Reference proteome</keyword>
<protein>
    <submittedName>
        <fullName evidence="2">Uncharacterized protein</fullName>
    </submittedName>
</protein>
<comment type="caution">
    <text evidence="2">The sequence shown here is derived from an EMBL/GenBank/DDBJ whole genome shotgun (WGS) entry which is preliminary data.</text>
</comment>
<gene>
    <name evidence="2" type="ORF">EVG20_g4009</name>
</gene>
<dbReference type="EMBL" id="SEOQ01000195">
    <property type="protein sequence ID" value="TFY67261.1"/>
    <property type="molecule type" value="Genomic_DNA"/>
</dbReference>
<organism evidence="2 3">
    <name type="scientific">Dentipellis fragilis</name>
    <dbReference type="NCBI Taxonomy" id="205917"/>
    <lineage>
        <taxon>Eukaryota</taxon>
        <taxon>Fungi</taxon>
        <taxon>Dikarya</taxon>
        <taxon>Basidiomycota</taxon>
        <taxon>Agaricomycotina</taxon>
        <taxon>Agaricomycetes</taxon>
        <taxon>Russulales</taxon>
        <taxon>Hericiaceae</taxon>
        <taxon>Dentipellis</taxon>
    </lineage>
</organism>
<evidence type="ECO:0000313" key="3">
    <source>
        <dbReference type="Proteomes" id="UP000298327"/>
    </source>
</evidence>
<feature type="region of interest" description="Disordered" evidence="1">
    <location>
        <begin position="112"/>
        <end position="132"/>
    </location>
</feature>
<evidence type="ECO:0000256" key="1">
    <source>
        <dbReference type="SAM" id="MobiDB-lite"/>
    </source>
</evidence>
<dbReference type="OrthoDB" id="10470204at2759"/>
<dbReference type="Proteomes" id="UP000298327">
    <property type="component" value="Unassembled WGS sequence"/>
</dbReference>
<accession>A0A4Y9Z0A2</accession>
<proteinExistence type="predicted"/>
<sequence>MPPAIPAHSTSIVHTNCLAKATAAQRATLPRHMANPPPSALCSLRLPLGRCRRLDGGVAMSVFAVRVVFPRICHGFPLCPTERSIQWVAAPGWTPVLSSVYPPPWGPILPQRSASSRYPGPPPILPSPQTSL</sequence>
<dbReference type="AlphaFoldDB" id="A0A4Y9Z0A2"/>